<evidence type="ECO:0000259" key="2">
    <source>
        <dbReference type="Pfam" id="PF00582"/>
    </source>
</evidence>
<dbReference type="InterPro" id="IPR006016">
    <property type="entry name" value="UspA"/>
</dbReference>
<dbReference type="Gene3D" id="3.40.50.12370">
    <property type="match status" value="1"/>
</dbReference>
<evidence type="ECO:0000313" key="3">
    <source>
        <dbReference type="EMBL" id="SVA13307.1"/>
    </source>
</evidence>
<reference evidence="3" key="1">
    <citation type="submission" date="2018-05" db="EMBL/GenBank/DDBJ databases">
        <authorList>
            <person name="Lanie J.A."/>
            <person name="Ng W.-L."/>
            <person name="Kazmierczak K.M."/>
            <person name="Andrzejewski T.M."/>
            <person name="Davidsen T.M."/>
            <person name="Wayne K.J."/>
            <person name="Tettelin H."/>
            <person name="Glass J.I."/>
            <person name="Rusch D."/>
            <person name="Podicherti R."/>
            <person name="Tsui H.-C.T."/>
            <person name="Winkler M.E."/>
        </authorList>
    </citation>
    <scope>NUCLEOTIDE SEQUENCE</scope>
</reference>
<dbReference type="CDD" id="cd00293">
    <property type="entry name" value="USP-like"/>
    <property type="match status" value="1"/>
</dbReference>
<dbReference type="EMBL" id="UINC01004300">
    <property type="protein sequence ID" value="SVA13307.1"/>
    <property type="molecule type" value="Genomic_DNA"/>
</dbReference>
<protein>
    <recommendedName>
        <fullName evidence="2">UspA domain-containing protein</fullName>
    </recommendedName>
</protein>
<dbReference type="Pfam" id="PF00582">
    <property type="entry name" value="Usp"/>
    <property type="match status" value="2"/>
</dbReference>
<evidence type="ECO:0000256" key="1">
    <source>
        <dbReference type="ARBA" id="ARBA00008791"/>
    </source>
</evidence>
<dbReference type="AlphaFoldDB" id="A0A381TEZ7"/>
<organism evidence="3">
    <name type="scientific">marine metagenome</name>
    <dbReference type="NCBI Taxonomy" id="408172"/>
    <lineage>
        <taxon>unclassified sequences</taxon>
        <taxon>metagenomes</taxon>
        <taxon>ecological metagenomes</taxon>
    </lineage>
</organism>
<dbReference type="PRINTS" id="PR01438">
    <property type="entry name" value="UNVRSLSTRESS"/>
</dbReference>
<proteinExistence type="inferred from homology"/>
<feature type="domain" description="UspA" evidence="2">
    <location>
        <begin position="29"/>
        <end position="169"/>
    </location>
</feature>
<accession>A0A381TEZ7</accession>
<comment type="similarity">
    <text evidence="1">Belongs to the universal stress protein A family.</text>
</comment>
<feature type="domain" description="UspA" evidence="2">
    <location>
        <begin position="233"/>
        <end position="300"/>
    </location>
</feature>
<dbReference type="SUPFAM" id="SSF52402">
    <property type="entry name" value="Adenine nucleotide alpha hydrolases-like"/>
    <property type="match status" value="2"/>
</dbReference>
<gene>
    <name evidence="3" type="ORF">METZ01_LOCUS66161</name>
</gene>
<name>A0A381TEZ7_9ZZZZ</name>
<dbReference type="PANTHER" id="PTHR46268">
    <property type="entry name" value="STRESS RESPONSE PROTEIN NHAX"/>
    <property type="match status" value="1"/>
</dbReference>
<sequence>MSQHTDLTQPTHEDVRRHAINRGNTLNLNRVLVPLNGSHHSEQILPFATMFAEWFSSEITLFHSLPPTHPARGARPRQVHYPDAPHDRGAILASAYLEEVVSRLGPHGVRCRWGIATGDAATMITSRATTSSFGMIAIATTARSRAHRLISPGLLDKLWKTTSAPLLIVNPHHKDLTSNAPKAPKTLIIPRDHRSSDSVLPIASAIAGASRSTIKIIERNSNANRVSESEILNYFSNEGIYAEIVRVGGNFTRQIHKIQVEAPGSWILVGSKMRSGLRRSILGSVADRLARDAVGPIVVVADSEVMEQRTHASHQTTRTLTNVH</sequence>
<dbReference type="PANTHER" id="PTHR46268:SF6">
    <property type="entry name" value="UNIVERSAL STRESS PROTEIN UP12"/>
    <property type="match status" value="1"/>
</dbReference>
<dbReference type="InterPro" id="IPR006015">
    <property type="entry name" value="Universal_stress_UspA"/>
</dbReference>